<dbReference type="RefSeq" id="XP_043166836.1">
    <property type="nucleotide sequence ID" value="XM_043310901.1"/>
</dbReference>
<dbReference type="PANTHER" id="PTHR12882">
    <property type="entry name" value="SUPPRESSOR OF TY 4"/>
    <property type="match status" value="1"/>
</dbReference>
<dbReference type="AlphaFoldDB" id="A0A8J2HZM4"/>
<name>A0A8J2HZM4_9PLEO</name>
<dbReference type="OrthoDB" id="248751at2759"/>
<evidence type="ECO:0000259" key="10">
    <source>
        <dbReference type="SMART" id="SM01389"/>
    </source>
</evidence>
<dbReference type="GO" id="GO:0140673">
    <property type="term" value="P:transcription elongation-coupled chromatin remodeling"/>
    <property type="evidence" value="ECO:0007669"/>
    <property type="project" value="InterPro"/>
</dbReference>
<dbReference type="GO" id="GO:0006355">
    <property type="term" value="P:regulation of DNA-templated transcription"/>
    <property type="evidence" value="ECO:0007669"/>
    <property type="project" value="InterPro"/>
</dbReference>
<comment type="subcellular location">
    <subcellularLocation>
        <location evidence="2">Chromosome</location>
        <location evidence="2">Centromere</location>
    </subcellularLocation>
    <subcellularLocation>
        <location evidence="1">Nucleus</location>
    </subcellularLocation>
</comment>
<evidence type="ECO:0000256" key="1">
    <source>
        <dbReference type="ARBA" id="ARBA00004123"/>
    </source>
</evidence>
<dbReference type="GeneID" id="67014835"/>
<dbReference type="EMBL" id="CAJRGZ010000016">
    <property type="protein sequence ID" value="CAG5153705.1"/>
    <property type="molecule type" value="Genomic_DNA"/>
</dbReference>
<dbReference type="CDD" id="cd07973">
    <property type="entry name" value="Spt4"/>
    <property type="match status" value="1"/>
</dbReference>
<dbReference type="SMART" id="SM01389">
    <property type="entry name" value="Spt4"/>
    <property type="match status" value="1"/>
</dbReference>
<dbReference type="InterPro" id="IPR022800">
    <property type="entry name" value="Spt4/RpoE2_Znf"/>
</dbReference>
<evidence type="ECO:0000256" key="3">
    <source>
        <dbReference type="ARBA" id="ARBA00010464"/>
    </source>
</evidence>
<dbReference type="Pfam" id="PF06093">
    <property type="entry name" value="Spt4"/>
    <property type="match status" value="1"/>
</dbReference>
<accession>A0A8J2HZM4</accession>
<gene>
    <name evidence="11" type="ORF">ALTATR162_LOCUS3295</name>
</gene>
<feature type="domain" description="Spt4/RpoE2 zinc finger" evidence="10">
    <location>
        <begin position="224"/>
        <end position="301"/>
    </location>
</feature>
<keyword evidence="6" id="KW-0539">Nucleus</keyword>
<dbReference type="InterPro" id="IPR038510">
    <property type="entry name" value="Spt4_sf"/>
</dbReference>
<comment type="caution">
    <text evidence="11">The sequence shown here is derived from an EMBL/GenBank/DDBJ whole genome shotgun (WGS) entry which is preliminary data.</text>
</comment>
<proteinExistence type="inferred from homology"/>
<feature type="region of interest" description="Disordered" evidence="9">
    <location>
        <begin position="1"/>
        <end position="95"/>
    </location>
</feature>
<evidence type="ECO:0000256" key="6">
    <source>
        <dbReference type="ARBA" id="ARBA00023242"/>
    </source>
</evidence>
<evidence type="ECO:0000313" key="12">
    <source>
        <dbReference type="Proteomes" id="UP000676310"/>
    </source>
</evidence>
<dbReference type="Gene3D" id="3.30.40.210">
    <property type="match status" value="1"/>
</dbReference>
<evidence type="ECO:0000256" key="8">
    <source>
        <dbReference type="ARBA" id="ARBA00029869"/>
    </source>
</evidence>
<dbReference type="PANTHER" id="PTHR12882:SF1">
    <property type="entry name" value="TRANSCRIPTION ELONGATION FACTOR SPT4"/>
    <property type="match status" value="1"/>
</dbReference>
<evidence type="ECO:0000256" key="2">
    <source>
        <dbReference type="ARBA" id="ARBA00004584"/>
    </source>
</evidence>
<dbReference type="GO" id="GO:0008270">
    <property type="term" value="F:zinc ion binding"/>
    <property type="evidence" value="ECO:0007669"/>
    <property type="project" value="InterPro"/>
</dbReference>
<evidence type="ECO:0000256" key="4">
    <source>
        <dbReference type="ARBA" id="ARBA00020182"/>
    </source>
</evidence>
<sequence>MARKGVATVKTPNREDRYMTIDSDGEEVTPAPSSPSERTGSRKNSRADGVQLFAHELENVDPAASRERLNPSKVAESGPEPERLQPRQASGTVEQSRTLANALFPASFNNAVFPSVQVSESPTSIFDHQSPHQDREPVQQPYPRTRKSATRSRAAGQGRGNAYADASLSTRTQHLGLTPENRRQAGQNLPSNLVPYINNPNNSDMARDMIEGGAYIAPGQQRNMRACMVCSIVRTQNQFLTQGCPNCEEILELAGNPEQINDCTSQVFEGLITVADTSRSWVARYQRLEGYKPGVYATQVEGILPDDVIGLVESAGINYVPRDGSEQDMLPKD</sequence>
<dbReference type="GO" id="GO:0000993">
    <property type="term" value="F:RNA polymerase II complex binding"/>
    <property type="evidence" value="ECO:0007669"/>
    <property type="project" value="TreeGrafter"/>
</dbReference>
<keyword evidence="5" id="KW-0804">Transcription</keyword>
<keyword evidence="7" id="KW-0137">Centromere</keyword>
<dbReference type="InterPro" id="IPR029040">
    <property type="entry name" value="RPABC4/Spt4"/>
</dbReference>
<evidence type="ECO:0000256" key="5">
    <source>
        <dbReference type="ARBA" id="ARBA00023163"/>
    </source>
</evidence>
<organism evidence="11 12">
    <name type="scientific">Alternaria atra</name>
    <dbReference type="NCBI Taxonomy" id="119953"/>
    <lineage>
        <taxon>Eukaryota</taxon>
        <taxon>Fungi</taxon>
        <taxon>Dikarya</taxon>
        <taxon>Ascomycota</taxon>
        <taxon>Pezizomycotina</taxon>
        <taxon>Dothideomycetes</taxon>
        <taxon>Pleosporomycetidae</taxon>
        <taxon>Pleosporales</taxon>
        <taxon>Pleosporineae</taxon>
        <taxon>Pleosporaceae</taxon>
        <taxon>Alternaria</taxon>
        <taxon>Alternaria sect. Ulocladioides</taxon>
    </lineage>
</organism>
<dbReference type="SUPFAM" id="SSF63393">
    <property type="entry name" value="RNA polymerase subunits"/>
    <property type="match status" value="1"/>
</dbReference>
<evidence type="ECO:0000256" key="7">
    <source>
        <dbReference type="ARBA" id="ARBA00023328"/>
    </source>
</evidence>
<dbReference type="GO" id="GO:0000775">
    <property type="term" value="C:chromosome, centromeric region"/>
    <property type="evidence" value="ECO:0007669"/>
    <property type="project" value="UniProtKB-SubCell"/>
</dbReference>
<protein>
    <recommendedName>
        <fullName evidence="4">Transcription elongation factor SPT4</fullName>
    </recommendedName>
    <alternativeName>
        <fullName evidence="8">Chromatin elongation factor SPT4</fullName>
    </alternativeName>
</protein>
<reference evidence="11" key="1">
    <citation type="submission" date="2021-05" db="EMBL/GenBank/DDBJ databases">
        <authorList>
            <person name="Stam R."/>
        </authorList>
    </citation>
    <scope>NUCLEOTIDE SEQUENCE</scope>
    <source>
        <strain evidence="11">CS162</strain>
    </source>
</reference>
<comment type="similarity">
    <text evidence="3">Belongs to the SPT4 family.</text>
</comment>
<evidence type="ECO:0000256" key="9">
    <source>
        <dbReference type="SAM" id="MobiDB-lite"/>
    </source>
</evidence>
<dbReference type="GO" id="GO:0032044">
    <property type="term" value="C:DSIF complex"/>
    <property type="evidence" value="ECO:0007669"/>
    <property type="project" value="TreeGrafter"/>
</dbReference>
<keyword evidence="12" id="KW-1185">Reference proteome</keyword>
<evidence type="ECO:0000313" key="11">
    <source>
        <dbReference type="EMBL" id="CAG5153705.1"/>
    </source>
</evidence>
<feature type="region of interest" description="Disordered" evidence="9">
    <location>
        <begin position="122"/>
        <end position="161"/>
    </location>
</feature>
<dbReference type="InterPro" id="IPR009287">
    <property type="entry name" value="Spt4"/>
</dbReference>
<dbReference type="Proteomes" id="UP000676310">
    <property type="component" value="Unassembled WGS sequence"/>
</dbReference>